<dbReference type="Gene3D" id="3.40.50.410">
    <property type="entry name" value="von Willebrand factor, type A domain"/>
    <property type="match status" value="1"/>
</dbReference>
<comment type="caution">
    <text evidence="2">The sequence shown here is derived from an EMBL/GenBank/DDBJ whole genome shotgun (WGS) entry which is preliminary data.</text>
</comment>
<dbReference type="InterPro" id="IPR036465">
    <property type="entry name" value="vWFA_dom_sf"/>
</dbReference>
<evidence type="ECO:0000313" key="3">
    <source>
        <dbReference type="Proteomes" id="UP000033393"/>
    </source>
</evidence>
<sequence length="638" mass="68614">MWQQARARWTALAAVVALLAFVLVPVFPWGPDGGATAATLPTCEATPDQTLSVGVSADKSELFKEIAAEYGTRSADGHCVQVSVTELNSGAAANTLARGWTESDGPRPDVWSPASSEWLDIARDRATGNANAMAVLPAKTRGAVVTSPVVIAMPKPMAEALGWPRTKEVSWRTLADLATDAQGWGRYQKDWGPFRLGKTNPNYSTSGLNATIGAFHAFRANTDSSGPLKDSDVDDPAAQKFVQDIEQSIVHYGETSLHFLRNLRTAERKGQVLSYISALTVDESSMLAYNAGYPSGALSTEDPREAEPATKLVAMYPKEGTIFHDHPYIELTWPGAPKAKRDVSEDFLRHLLSPKVQKRFGQLGFRAPSHASGELATDDNGVSPAFGVKEMQTPSARTLDKVLTAWSAVRKPANVLFVVDTSGSMKAGVTANEVEKQSCEPELMKRDPATQYCPSKIELIKKYRGEIVNGFTDSDRLGLWNFSTAGAAGTGPGCRGDHCELLAAGPLSEVKRQEIADKIRALPAEGGTGLFDTVDQAVTTMRQNLDRKAINAVVLLTDGRNDKSTGLNLDQLLDRIKITADAEPVRVFTIAYGFASDEDARGRDELRKIAEATAAGAYEAKDPGTIADDLVAAITSNF</sequence>
<gene>
    <name evidence="2" type="ORF">UK23_35235</name>
</gene>
<dbReference type="Pfam" id="PF13531">
    <property type="entry name" value="SBP_bac_11"/>
    <property type="match status" value="1"/>
</dbReference>
<dbReference type="EMBL" id="JYJG01000322">
    <property type="protein sequence ID" value="KJK42903.1"/>
    <property type="molecule type" value="Genomic_DNA"/>
</dbReference>
<dbReference type="AlphaFoldDB" id="A0A0F0GNA3"/>
<dbReference type="PROSITE" id="PS50234">
    <property type="entry name" value="VWFA"/>
    <property type="match status" value="1"/>
</dbReference>
<keyword evidence="3" id="KW-1185">Reference proteome</keyword>
<proteinExistence type="predicted"/>
<name>A0A0F0GNA3_LENAE</name>
<reference evidence="2 3" key="1">
    <citation type="submission" date="2015-02" db="EMBL/GenBank/DDBJ databases">
        <authorList>
            <person name="Ju K.-S."/>
            <person name="Doroghazi J.R."/>
            <person name="Metcalf W."/>
        </authorList>
    </citation>
    <scope>NUCLEOTIDE SEQUENCE [LARGE SCALE GENOMIC DNA]</scope>
    <source>
        <strain evidence="2 3">NRRL B-16140</strain>
    </source>
</reference>
<evidence type="ECO:0000259" key="1">
    <source>
        <dbReference type="PROSITE" id="PS50234"/>
    </source>
</evidence>
<protein>
    <recommendedName>
        <fullName evidence="1">VWFA domain-containing protein</fullName>
    </recommendedName>
</protein>
<organism evidence="2 3">
    <name type="scientific">Lentzea aerocolonigenes</name>
    <name type="common">Lechevalieria aerocolonigenes</name>
    <name type="synonym">Saccharothrix aerocolonigenes</name>
    <dbReference type="NCBI Taxonomy" id="68170"/>
    <lineage>
        <taxon>Bacteria</taxon>
        <taxon>Bacillati</taxon>
        <taxon>Actinomycetota</taxon>
        <taxon>Actinomycetes</taxon>
        <taxon>Pseudonocardiales</taxon>
        <taxon>Pseudonocardiaceae</taxon>
        <taxon>Lentzea</taxon>
    </lineage>
</organism>
<feature type="domain" description="VWFA" evidence="1">
    <location>
        <begin position="414"/>
        <end position="634"/>
    </location>
</feature>
<dbReference type="Pfam" id="PF00092">
    <property type="entry name" value="VWA"/>
    <property type="match status" value="1"/>
</dbReference>
<dbReference type="PATRIC" id="fig|68170.10.peg.9187"/>
<dbReference type="SUPFAM" id="SSF53850">
    <property type="entry name" value="Periplasmic binding protein-like II"/>
    <property type="match status" value="1"/>
</dbReference>
<accession>A0A0F0GNA3</accession>
<evidence type="ECO:0000313" key="2">
    <source>
        <dbReference type="EMBL" id="KJK42903.1"/>
    </source>
</evidence>
<dbReference type="Proteomes" id="UP000033393">
    <property type="component" value="Unassembled WGS sequence"/>
</dbReference>
<dbReference type="SMART" id="SM00327">
    <property type="entry name" value="VWA"/>
    <property type="match status" value="1"/>
</dbReference>
<dbReference type="InterPro" id="IPR002035">
    <property type="entry name" value="VWF_A"/>
</dbReference>
<dbReference type="SUPFAM" id="SSF53300">
    <property type="entry name" value="vWA-like"/>
    <property type="match status" value="1"/>
</dbReference>